<dbReference type="InterPro" id="IPR036390">
    <property type="entry name" value="WH_DNA-bd_sf"/>
</dbReference>
<dbReference type="Pfam" id="PF03466">
    <property type="entry name" value="LysR_substrate"/>
    <property type="match status" value="1"/>
</dbReference>
<dbReference type="Proteomes" id="UP001595848">
    <property type="component" value="Unassembled WGS sequence"/>
</dbReference>
<feature type="domain" description="HTH lysR-type" evidence="6">
    <location>
        <begin position="130"/>
        <end position="187"/>
    </location>
</feature>
<reference evidence="8" key="1">
    <citation type="journal article" date="2019" name="Int. J. Syst. Evol. Microbiol.">
        <title>The Global Catalogue of Microorganisms (GCM) 10K type strain sequencing project: providing services to taxonomists for standard genome sequencing and annotation.</title>
        <authorList>
            <consortium name="The Broad Institute Genomics Platform"/>
            <consortium name="The Broad Institute Genome Sequencing Center for Infectious Disease"/>
            <person name="Wu L."/>
            <person name="Ma J."/>
        </authorList>
    </citation>
    <scope>NUCLEOTIDE SEQUENCE [LARGE SCALE GENOMIC DNA]</scope>
    <source>
        <strain evidence="8">LMG 24813</strain>
    </source>
</reference>
<dbReference type="RefSeq" id="WP_343218682.1">
    <property type="nucleotide sequence ID" value="NZ_JAHTBN010000001.1"/>
</dbReference>
<evidence type="ECO:0000256" key="2">
    <source>
        <dbReference type="ARBA" id="ARBA00023015"/>
    </source>
</evidence>
<dbReference type="Gene3D" id="1.10.10.10">
    <property type="entry name" value="Winged helix-like DNA-binding domain superfamily/Winged helix DNA-binding domain"/>
    <property type="match status" value="2"/>
</dbReference>
<accession>A0ABV8NT87</accession>
<dbReference type="PANTHER" id="PTHR30419">
    <property type="entry name" value="HTH-TYPE TRANSCRIPTIONAL REGULATOR YBHD"/>
    <property type="match status" value="1"/>
</dbReference>
<dbReference type="PANTHER" id="PTHR30419:SF8">
    <property type="entry name" value="NITROGEN ASSIMILATION TRANSCRIPTIONAL ACTIVATOR-RELATED"/>
    <property type="match status" value="1"/>
</dbReference>
<name>A0ABV8NT87_9BURK</name>
<gene>
    <name evidence="7" type="ORF">ACFOY1_01590</name>
</gene>
<keyword evidence="2" id="KW-0805">Transcription regulation</keyword>
<comment type="caution">
    <text evidence="7">The sequence shown here is derived from an EMBL/GenBank/DDBJ whole genome shotgun (WGS) entry which is preliminary data.</text>
</comment>
<dbReference type="EMBL" id="JBHSBV010000001">
    <property type="protein sequence ID" value="MFC4199634.1"/>
    <property type="molecule type" value="Genomic_DNA"/>
</dbReference>
<keyword evidence="4" id="KW-0804">Transcription</keyword>
<feature type="region of interest" description="Disordered" evidence="5">
    <location>
        <begin position="432"/>
        <end position="464"/>
    </location>
</feature>
<evidence type="ECO:0000259" key="6">
    <source>
        <dbReference type="PROSITE" id="PS50931"/>
    </source>
</evidence>
<evidence type="ECO:0000256" key="3">
    <source>
        <dbReference type="ARBA" id="ARBA00023125"/>
    </source>
</evidence>
<feature type="domain" description="HTH lysR-type" evidence="6">
    <location>
        <begin position="24"/>
        <end position="81"/>
    </location>
</feature>
<organism evidence="7 8">
    <name type="scientific">Candidimonas humi</name>
    <dbReference type="NCBI Taxonomy" id="683355"/>
    <lineage>
        <taxon>Bacteria</taxon>
        <taxon>Pseudomonadati</taxon>
        <taxon>Pseudomonadota</taxon>
        <taxon>Betaproteobacteria</taxon>
        <taxon>Burkholderiales</taxon>
        <taxon>Alcaligenaceae</taxon>
        <taxon>Candidimonas</taxon>
    </lineage>
</organism>
<keyword evidence="3" id="KW-0238">DNA-binding</keyword>
<evidence type="ECO:0000313" key="7">
    <source>
        <dbReference type="EMBL" id="MFC4199634.1"/>
    </source>
</evidence>
<sequence>MDAATYRRASAPRDSKLDVTTIEPNLRRLRTFIGVARWGSVRKAAQEMHLTQPAVTRAVQKLESELGVSLFQRTARGMCATSFGTVALKRATRALEHLERAQSELGDHLRREETGQENSWHTTRHLVHALTHRHLQALIATAESGTQAAAAAFLGISQPAVAQALNDLEKQAGAPLLLRAGSGMIATTAGEVLLRHGKLALAEIAAMPNDIAESTGVIMGRVRIGVLPLSGTLLVPRAVSRLIEEHHSLQICLVDGSYDTLLRQLRYGDIDVIVGPLRAPCPAGDIIQERLFDSTLSVIARKGHPLEKRKALTLAELGQWGWVLPRRGTPAYLLIERILSNAGLAMPSNPIESNGLAAIRALLVESNRLSMISRHQVYFEERDGLLCILPVELYETGRPVGIASRAGAVHSAGVLALLKHLRAVGSGDALVAGKSRRGDNTGHTPAAGRSAREQGTLPRSLENQ</sequence>
<dbReference type="InterPro" id="IPR050950">
    <property type="entry name" value="HTH-type_LysR_regulators"/>
</dbReference>
<comment type="similarity">
    <text evidence="1">Belongs to the LysR transcriptional regulatory family.</text>
</comment>
<dbReference type="SUPFAM" id="SSF53850">
    <property type="entry name" value="Periplasmic binding protein-like II"/>
    <property type="match status" value="1"/>
</dbReference>
<dbReference type="PROSITE" id="PS50931">
    <property type="entry name" value="HTH_LYSR"/>
    <property type="match status" value="2"/>
</dbReference>
<dbReference type="Gene3D" id="3.40.190.10">
    <property type="entry name" value="Periplasmic binding protein-like II"/>
    <property type="match status" value="2"/>
</dbReference>
<keyword evidence="8" id="KW-1185">Reference proteome</keyword>
<dbReference type="InterPro" id="IPR036388">
    <property type="entry name" value="WH-like_DNA-bd_sf"/>
</dbReference>
<proteinExistence type="inferred from homology"/>
<dbReference type="Pfam" id="PF00126">
    <property type="entry name" value="HTH_1"/>
    <property type="match status" value="2"/>
</dbReference>
<protein>
    <submittedName>
        <fullName evidence="7">LysR family transcriptional regulator</fullName>
    </submittedName>
</protein>
<dbReference type="InterPro" id="IPR005119">
    <property type="entry name" value="LysR_subst-bd"/>
</dbReference>
<evidence type="ECO:0000313" key="8">
    <source>
        <dbReference type="Proteomes" id="UP001595848"/>
    </source>
</evidence>
<evidence type="ECO:0000256" key="5">
    <source>
        <dbReference type="SAM" id="MobiDB-lite"/>
    </source>
</evidence>
<dbReference type="SUPFAM" id="SSF46785">
    <property type="entry name" value="Winged helix' DNA-binding domain"/>
    <property type="match status" value="2"/>
</dbReference>
<evidence type="ECO:0000256" key="1">
    <source>
        <dbReference type="ARBA" id="ARBA00009437"/>
    </source>
</evidence>
<dbReference type="InterPro" id="IPR000847">
    <property type="entry name" value="LysR_HTH_N"/>
</dbReference>
<evidence type="ECO:0000256" key="4">
    <source>
        <dbReference type="ARBA" id="ARBA00023163"/>
    </source>
</evidence>
<dbReference type="PRINTS" id="PR00039">
    <property type="entry name" value="HTHLYSR"/>
</dbReference>